<sequence>MSESSNRTFSRGRGGGRNRGRTPSSTSMSGSWRAGGDAPAASNAPAASATAQPAAPAPAQASGAAAPNPTRSRANSNRKPPSRAPSFSAAPPPPITVTTPAPSQAAAPATAVPATPKSNKKGGRSRKASAASSTLAPIASSSTMLAPIASAPPNATGFGSKASIDSLVQHIRANAIDHSGKGDWAQDNDDSLPDLDDWDIDTKSNVSGTSNVLVVKDTVQSIKTAPVAGHGLAAQQKHAKDKLAEAKKSRRGGKGKNKDKSAASDASPISPQQPSPATPSQAPAPVPPAFASTAAPSHPLAATATPARALPKQVAVQLPVPKAMSKGGPMDKSPSGHAPLLPSPVFATLNPPFSQSSSSLRRPLQQLKGDQKARNARSGAAPASRSEHIPHLASNNAPFRAINDEVLKPSAVTKPASPIEDSGAAKSVVKLPSPTTTAGARPFARDEPAAPNGDAKAAPAINGSQNTSTPGTPKSNGNTGLPGSNHRRTPSSQSQTSAPRSPRKVGSHLDARETFAATHARTHSTTRPKISVSALFQLNRSLAGNLVPSSKASSSQAVA</sequence>
<name>A0A165QTA4_EXIGL</name>
<feature type="compositionally biased region" description="Polar residues" evidence="1">
    <location>
        <begin position="490"/>
        <end position="499"/>
    </location>
</feature>
<protein>
    <submittedName>
        <fullName evidence="2">Uncharacterized protein</fullName>
    </submittedName>
</protein>
<feature type="region of interest" description="Disordered" evidence="1">
    <location>
        <begin position="226"/>
        <end position="397"/>
    </location>
</feature>
<feature type="compositionally biased region" description="Low complexity" evidence="1">
    <location>
        <begin position="1"/>
        <end position="11"/>
    </location>
</feature>
<feature type="compositionally biased region" description="Low complexity" evidence="1">
    <location>
        <begin position="449"/>
        <end position="460"/>
    </location>
</feature>
<feature type="compositionally biased region" description="Polar residues" evidence="1">
    <location>
        <begin position="462"/>
        <end position="482"/>
    </location>
</feature>
<feature type="region of interest" description="Disordered" evidence="1">
    <location>
        <begin position="413"/>
        <end position="530"/>
    </location>
</feature>
<dbReference type="STRING" id="1314781.A0A165QTA4"/>
<dbReference type="InParanoid" id="A0A165QTA4"/>
<dbReference type="EMBL" id="KV425882">
    <property type="protein sequence ID" value="KZW04041.1"/>
    <property type="molecule type" value="Genomic_DNA"/>
</dbReference>
<feature type="compositionally biased region" description="Polar residues" evidence="1">
    <location>
        <begin position="203"/>
        <end position="213"/>
    </location>
</feature>
<evidence type="ECO:0000256" key="1">
    <source>
        <dbReference type="SAM" id="MobiDB-lite"/>
    </source>
</evidence>
<gene>
    <name evidence="2" type="ORF">EXIGLDRAFT_758345</name>
</gene>
<feature type="compositionally biased region" description="Low complexity" evidence="1">
    <location>
        <begin position="96"/>
        <end position="116"/>
    </location>
</feature>
<feature type="compositionally biased region" description="Pro residues" evidence="1">
    <location>
        <begin position="271"/>
        <end position="288"/>
    </location>
</feature>
<dbReference type="AlphaFoldDB" id="A0A165QTA4"/>
<accession>A0A165QTA4</accession>
<proteinExistence type="predicted"/>
<feature type="region of interest" description="Disordered" evidence="1">
    <location>
        <begin position="1"/>
        <end position="160"/>
    </location>
</feature>
<dbReference type="Proteomes" id="UP000077266">
    <property type="component" value="Unassembled WGS sequence"/>
</dbReference>
<feature type="compositionally biased region" description="Basic residues" evidence="1">
    <location>
        <begin position="118"/>
        <end position="127"/>
    </location>
</feature>
<feature type="compositionally biased region" description="Low complexity" evidence="1">
    <location>
        <begin position="289"/>
        <end position="311"/>
    </location>
</feature>
<organism evidence="2 3">
    <name type="scientific">Exidia glandulosa HHB12029</name>
    <dbReference type="NCBI Taxonomy" id="1314781"/>
    <lineage>
        <taxon>Eukaryota</taxon>
        <taxon>Fungi</taxon>
        <taxon>Dikarya</taxon>
        <taxon>Basidiomycota</taxon>
        <taxon>Agaricomycotina</taxon>
        <taxon>Agaricomycetes</taxon>
        <taxon>Auriculariales</taxon>
        <taxon>Exidiaceae</taxon>
        <taxon>Exidia</taxon>
    </lineage>
</organism>
<keyword evidence="3" id="KW-1185">Reference proteome</keyword>
<feature type="compositionally biased region" description="Low complexity" evidence="1">
    <location>
        <begin position="34"/>
        <end position="70"/>
    </location>
</feature>
<feature type="compositionally biased region" description="Low complexity" evidence="1">
    <location>
        <begin position="351"/>
        <end position="367"/>
    </location>
</feature>
<feature type="region of interest" description="Disordered" evidence="1">
    <location>
        <begin position="177"/>
        <end position="213"/>
    </location>
</feature>
<evidence type="ECO:0000313" key="3">
    <source>
        <dbReference type="Proteomes" id="UP000077266"/>
    </source>
</evidence>
<evidence type="ECO:0000313" key="2">
    <source>
        <dbReference type="EMBL" id="KZW04041.1"/>
    </source>
</evidence>
<reference evidence="2 3" key="1">
    <citation type="journal article" date="2016" name="Mol. Biol. Evol.">
        <title>Comparative Genomics of Early-Diverging Mushroom-Forming Fungi Provides Insights into the Origins of Lignocellulose Decay Capabilities.</title>
        <authorList>
            <person name="Nagy L.G."/>
            <person name="Riley R."/>
            <person name="Tritt A."/>
            <person name="Adam C."/>
            <person name="Daum C."/>
            <person name="Floudas D."/>
            <person name="Sun H."/>
            <person name="Yadav J.S."/>
            <person name="Pangilinan J."/>
            <person name="Larsson K.H."/>
            <person name="Matsuura K."/>
            <person name="Barry K."/>
            <person name="Labutti K."/>
            <person name="Kuo R."/>
            <person name="Ohm R.A."/>
            <person name="Bhattacharya S.S."/>
            <person name="Shirouzu T."/>
            <person name="Yoshinaga Y."/>
            <person name="Martin F.M."/>
            <person name="Grigoriev I.V."/>
            <person name="Hibbett D.S."/>
        </authorList>
    </citation>
    <scope>NUCLEOTIDE SEQUENCE [LARGE SCALE GENOMIC DNA]</scope>
    <source>
        <strain evidence="2 3">HHB12029</strain>
    </source>
</reference>
<dbReference type="OrthoDB" id="10609359at2759"/>
<feature type="compositionally biased region" description="Acidic residues" evidence="1">
    <location>
        <begin position="186"/>
        <end position="199"/>
    </location>
</feature>